<name>A0A3S3ML20_9MAGN</name>
<dbReference type="GO" id="GO:0003677">
    <property type="term" value="F:DNA binding"/>
    <property type="evidence" value="ECO:0007669"/>
    <property type="project" value="InterPro"/>
</dbReference>
<keyword evidence="7" id="KW-1185">Reference proteome</keyword>
<dbReference type="InterPro" id="IPR006447">
    <property type="entry name" value="Myb_dom_plants"/>
</dbReference>
<proteinExistence type="predicted"/>
<gene>
    <name evidence="6" type="ORF">CKAN_00690500</name>
</gene>
<dbReference type="Gene3D" id="1.10.10.60">
    <property type="entry name" value="Homeodomain-like"/>
    <property type="match status" value="1"/>
</dbReference>
<feature type="region of interest" description="Disordered" evidence="4">
    <location>
        <begin position="298"/>
        <end position="334"/>
    </location>
</feature>
<dbReference type="Pfam" id="PF00249">
    <property type="entry name" value="Myb_DNA-binding"/>
    <property type="match status" value="1"/>
</dbReference>
<dbReference type="NCBIfam" id="TIGR01557">
    <property type="entry name" value="myb_SHAQKYF"/>
    <property type="match status" value="1"/>
</dbReference>
<reference evidence="6 7" key="1">
    <citation type="journal article" date="2019" name="Nat. Plants">
        <title>Stout camphor tree genome fills gaps in understanding of flowering plant genome evolution.</title>
        <authorList>
            <person name="Chaw S.M."/>
            <person name="Liu Y.C."/>
            <person name="Wu Y.W."/>
            <person name="Wang H.Y."/>
            <person name="Lin C.I."/>
            <person name="Wu C.S."/>
            <person name="Ke H.M."/>
            <person name="Chang L.Y."/>
            <person name="Hsu C.Y."/>
            <person name="Yang H.T."/>
            <person name="Sudianto E."/>
            <person name="Hsu M.H."/>
            <person name="Wu K.P."/>
            <person name="Wang L.N."/>
            <person name="Leebens-Mack J.H."/>
            <person name="Tsai I.J."/>
        </authorList>
    </citation>
    <scope>NUCLEOTIDE SEQUENCE [LARGE SCALE GENOMIC DNA]</scope>
    <source>
        <strain evidence="7">cv. Chaw 1501</strain>
        <tissue evidence="6">Young leaves</tissue>
    </source>
</reference>
<dbReference type="AlphaFoldDB" id="A0A3S3ML20"/>
<dbReference type="OrthoDB" id="551907at2759"/>
<feature type="compositionally biased region" description="Basic and acidic residues" evidence="4">
    <location>
        <begin position="314"/>
        <end position="327"/>
    </location>
</feature>
<feature type="domain" description="HTH myb-type" evidence="5">
    <location>
        <begin position="26"/>
        <end position="86"/>
    </location>
</feature>
<dbReference type="Proteomes" id="UP000283530">
    <property type="component" value="Unassembled WGS sequence"/>
</dbReference>
<feature type="compositionally biased region" description="Polar residues" evidence="4">
    <location>
        <begin position="244"/>
        <end position="257"/>
    </location>
</feature>
<sequence length="373" mass="41413">MMQNQVENKLSLVHGEDDMGVLVLSADAKPRLKWTPELHQRFVDAVSKLGGIQKATPKTVMKVMGVPKLTLFHLKSHLQKYRLKNQQSGTSSDNKEADCAVAALGDTEIRGVHVHGENFEKNHIQINESLQIAKALQRQLEVQQSLHEQIEVQRRLQLRIEAQGKYLQSVLKKAQEMLAGCNISSLGLEAAKEELSELVSLANANSPSGPSSSLSELTEMSDLQMQKQGTRPAGNCFLPHQPHLTDSSMDSCLTSSESSERKDEKLQSSHVNSAYDAERSGACALKPIEINSNNNNLSMIHLSSRPSGGKRTRRSDSSDDTGTEKQISEPLPYQENFDNHLKRFRLSGDIDLNSQYQSEMDVGGQKLDLNCWI</sequence>
<dbReference type="PROSITE" id="PS51294">
    <property type="entry name" value="HTH_MYB"/>
    <property type="match status" value="1"/>
</dbReference>
<dbReference type="InterPro" id="IPR001005">
    <property type="entry name" value="SANT/Myb"/>
</dbReference>
<evidence type="ECO:0000256" key="1">
    <source>
        <dbReference type="ARBA" id="ARBA00023015"/>
    </source>
</evidence>
<dbReference type="InterPro" id="IPR025756">
    <property type="entry name" value="Myb_CC_LHEQLE"/>
</dbReference>
<feature type="region of interest" description="Disordered" evidence="4">
    <location>
        <begin position="223"/>
        <end position="273"/>
    </location>
</feature>
<keyword evidence="1" id="KW-0805">Transcription regulation</keyword>
<evidence type="ECO:0000313" key="6">
    <source>
        <dbReference type="EMBL" id="RWR78379.1"/>
    </source>
</evidence>
<evidence type="ECO:0000313" key="7">
    <source>
        <dbReference type="Proteomes" id="UP000283530"/>
    </source>
</evidence>
<evidence type="ECO:0000256" key="3">
    <source>
        <dbReference type="ARBA" id="ARBA00023242"/>
    </source>
</evidence>
<evidence type="ECO:0000259" key="5">
    <source>
        <dbReference type="PROSITE" id="PS51294"/>
    </source>
</evidence>
<dbReference type="InterPro" id="IPR009057">
    <property type="entry name" value="Homeodomain-like_sf"/>
</dbReference>
<dbReference type="GO" id="GO:0003700">
    <property type="term" value="F:DNA-binding transcription factor activity"/>
    <property type="evidence" value="ECO:0007669"/>
    <property type="project" value="InterPro"/>
</dbReference>
<dbReference type="InterPro" id="IPR046955">
    <property type="entry name" value="PHR1-like"/>
</dbReference>
<dbReference type="SUPFAM" id="SSF46689">
    <property type="entry name" value="Homeodomain-like"/>
    <property type="match status" value="1"/>
</dbReference>
<organism evidence="6 7">
    <name type="scientific">Cinnamomum micranthum f. kanehirae</name>
    <dbReference type="NCBI Taxonomy" id="337451"/>
    <lineage>
        <taxon>Eukaryota</taxon>
        <taxon>Viridiplantae</taxon>
        <taxon>Streptophyta</taxon>
        <taxon>Embryophyta</taxon>
        <taxon>Tracheophyta</taxon>
        <taxon>Spermatophyta</taxon>
        <taxon>Magnoliopsida</taxon>
        <taxon>Magnoliidae</taxon>
        <taxon>Laurales</taxon>
        <taxon>Lauraceae</taxon>
        <taxon>Cinnamomum</taxon>
    </lineage>
</organism>
<dbReference type="FunFam" id="1.10.10.60:FF:000002">
    <property type="entry name" value="Myb family transcription factor"/>
    <property type="match status" value="1"/>
</dbReference>
<evidence type="ECO:0000256" key="2">
    <source>
        <dbReference type="ARBA" id="ARBA00023163"/>
    </source>
</evidence>
<dbReference type="EMBL" id="QPKB01000003">
    <property type="protein sequence ID" value="RWR78379.1"/>
    <property type="molecule type" value="Genomic_DNA"/>
</dbReference>
<dbReference type="PANTHER" id="PTHR31499">
    <property type="entry name" value="MYB FAMILY TRANSCRIPTION FACTOR PHL11"/>
    <property type="match status" value="1"/>
</dbReference>
<dbReference type="InterPro" id="IPR017930">
    <property type="entry name" value="Myb_dom"/>
</dbReference>
<evidence type="ECO:0000256" key="4">
    <source>
        <dbReference type="SAM" id="MobiDB-lite"/>
    </source>
</evidence>
<keyword evidence="3" id="KW-0539">Nucleus</keyword>
<dbReference type="PANTHER" id="PTHR31499:SF11">
    <property type="entry name" value="MYB FAMILY TRANSCRIPTION FACTOR PHL8"/>
    <property type="match status" value="1"/>
</dbReference>
<feature type="compositionally biased region" description="Basic and acidic residues" evidence="4">
    <location>
        <begin position="258"/>
        <end position="267"/>
    </location>
</feature>
<dbReference type="Pfam" id="PF14379">
    <property type="entry name" value="Myb_CC_LHEQLE"/>
    <property type="match status" value="1"/>
</dbReference>
<comment type="caution">
    <text evidence="6">The sequence shown here is derived from an EMBL/GenBank/DDBJ whole genome shotgun (WGS) entry which is preliminary data.</text>
</comment>
<accession>A0A3S3ML20</accession>
<keyword evidence="2" id="KW-0804">Transcription</keyword>
<protein>
    <submittedName>
        <fullName evidence="6">Myb family transcription factor PHL8-like protein isoform X3</fullName>
    </submittedName>
</protein>